<sequence>MKKILMAATAAVLLSACAAGPGNADVEDALGRYVEEAGGADPVFEDLEVGKCEEASPGYACSVTGKLTVAMGRRTQTDDLVGTFVFDEVDGHWRVVGQR</sequence>
<evidence type="ECO:0000313" key="4">
    <source>
        <dbReference type="EMBL" id="SKA14743.1"/>
    </source>
</evidence>
<dbReference type="EMBL" id="FUXP01000008">
    <property type="protein sequence ID" value="SKA14743.1"/>
    <property type="molecule type" value="Genomic_DNA"/>
</dbReference>
<keyword evidence="5" id="KW-1185">Reference proteome</keyword>
<organism evidence="4 5">
    <name type="scientific">Lysobacter spongiicola DSM 21749</name>
    <dbReference type="NCBI Taxonomy" id="1122188"/>
    <lineage>
        <taxon>Bacteria</taxon>
        <taxon>Pseudomonadati</taxon>
        <taxon>Pseudomonadota</taxon>
        <taxon>Gammaproteobacteria</taxon>
        <taxon>Lysobacterales</taxon>
        <taxon>Lysobacteraceae</taxon>
        <taxon>Novilysobacter</taxon>
    </lineage>
</organism>
<dbReference type="RefSeq" id="WP_078758714.1">
    <property type="nucleotide sequence ID" value="NZ_FUXP01000008.1"/>
</dbReference>
<accession>A0A1T4RFM1</accession>
<name>A0A1T4RFM1_9GAMM</name>
<dbReference type="Pfam" id="PF08139">
    <property type="entry name" value="LPAM_1"/>
    <property type="match status" value="1"/>
</dbReference>
<feature type="signal peptide" evidence="3">
    <location>
        <begin position="1"/>
        <end position="24"/>
    </location>
</feature>
<reference evidence="4 5" key="1">
    <citation type="submission" date="2017-02" db="EMBL/GenBank/DDBJ databases">
        <authorList>
            <person name="Peterson S.W."/>
        </authorList>
    </citation>
    <scope>NUCLEOTIDE SEQUENCE [LARGE SCALE GENOMIC DNA]</scope>
    <source>
        <strain evidence="4 5">DSM 21749</strain>
    </source>
</reference>
<evidence type="ECO:0000256" key="3">
    <source>
        <dbReference type="SAM" id="SignalP"/>
    </source>
</evidence>
<protein>
    <recommendedName>
        <fullName evidence="1">Type IV secretion system putative lipoprotein virB7</fullName>
    </recommendedName>
</protein>
<keyword evidence="2 3" id="KW-0732">Signal</keyword>
<dbReference type="InterPro" id="IPR012640">
    <property type="entry name" value="Membr_lipoprot_lipid_attach_CS"/>
</dbReference>
<gene>
    <name evidence="4" type="ORF">SAMN02745674_02159</name>
</gene>
<proteinExistence type="predicted"/>
<dbReference type="PROSITE" id="PS51257">
    <property type="entry name" value="PROKAR_LIPOPROTEIN"/>
    <property type="match status" value="1"/>
</dbReference>
<dbReference type="OrthoDB" id="6045233at2"/>
<evidence type="ECO:0000256" key="1">
    <source>
        <dbReference type="ARBA" id="ARBA00017922"/>
    </source>
</evidence>
<dbReference type="Proteomes" id="UP000190061">
    <property type="component" value="Unassembled WGS sequence"/>
</dbReference>
<evidence type="ECO:0000256" key="2">
    <source>
        <dbReference type="ARBA" id="ARBA00022729"/>
    </source>
</evidence>
<evidence type="ECO:0000313" key="5">
    <source>
        <dbReference type="Proteomes" id="UP000190061"/>
    </source>
</evidence>
<dbReference type="AlphaFoldDB" id="A0A1T4RFM1"/>
<dbReference type="STRING" id="1122188.SAMN02745674_02159"/>
<feature type="chain" id="PRO_5010576968" description="Type IV secretion system putative lipoprotein virB7" evidence="3">
    <location>
        <begin position="25"/>
        <end position="99"/>
    </location>
</feature>